<dbReference type="EMBL" id="LAZR01043732">
    <property type="protein sequence ID" value="KKL06375.1"/>
    <property type="molecule type" value="Genomic_DNA"/>
</dbReference>
<dbReference type="GO" id="GO:0016987">
    <property type="term" value="F:sigma factor activity"/>
    <property type="evidence" value="ECO:0007669"/>
    <property type="project" value="InterPro"/>
</dbReference>
<dbReference type="GO" id="GO:0006352">
    <property type="term" value="P:DNA-templated transcription initiation"/>
    <property type="evidence" value="ECO:0007669"/>
    <property type="project" value="InterPro"/>
</dbReference>
<comment type="caution">
    <text evidence="2">The sequence shown here is derived from an EMBL/GenBank/DDBJ whole genome shotgun (WGS) entry which is preliminary data.</text>
</comment>
<dbReference type="InterPro" id="IPR013324">
    <property type="entry name" value="RNA_pol_sigma_r3/r4-like"/>
</dbReference>
<dbReference type="InterPro" id="IPR014284">
    <property type="entry name" value="RNA_pol_sigma-70_dom"/>
</dbReference>
<dbReference type="Gene3D" id="1.10.10.10">
    <property type="entry name" value="Winged helix-like DNA-binding domain superfamily/Winged helix DNA-binding domain"/>
    <property type="match status" value="1"/>
</dbReference>
<sequence>MAMSPIDNDRLSRIISGDHTDGLTALMRKELSTAVFQAISKLKLGYRNVLALRCFEQMSYSEIAGVMDCSEVRVRVLVFRAQRSLKRQLSRRGFSKALFL</sequence>
<dbReference type="InterPro" id="IPR013249">
    <property type="entry name" value="RNA_pol_sigma70_r4_t2"/>
</dbReference>
<organism evidence="2">
    <name type="scientific">marine sediment metagenome</name>
    <dbReference type="NCBI Taxonomy" id="412755"/>
    <lineage>
        <taxon>unclassified sequences</taxon>
        <taxon>metagenomes</taxon>
        <taxon>ecological metagenomes</taxon>
    </lineage>
</organism>
<dbReference type="CDD" id="cd06171">
    <property type="entry name" value="Sigma70_r4"/>
    <property type="match status" value="1"/>
</dbReference>
<protein>
    <recommendedName>
        <fullName evidence="1">RNA polymerase sigma factor 70 region 4 type 2 domain-containing protein</fullName>
    </recommendedName>
</protein>
<dbReference type="GO" id="GO:0003677">
    <property type="term" value="F:DNA binding"/>
    <property type="evidence" value="ECO:0007669"/>
    <property type="project" value="InterPro"/>
</dbReference>
<proteinExistence type="predicted"/>
<dbReference type="InterPro" id="IPR036388">
    <property type="entry name" value="WH-like_DNA-bd_sf"/>
</dbReference>
<accession>A0A0F9AA88</accession>
<dbReference type="NCBIfam" id="TIGR02937">
    <property type="entry name" value="sigma70-ECF"/>
    <property type="match status" value="1"/>
</dbReference>
<dbReference type="SUPFAM" id="SSF88659">
    <property type="entry name" value="Sigma3 and sigma4 domains of RNA polymerase sigma factors"/>
    <property type="match status" value="1"/>
</dbReference>
<evidence type="ECO:0000259" key="1">
    <source>
        <dbReference type="Pfam" id="PF08281"/>
    </source>
</evidence>
<dbReference type="Pfam" id="PF08281">
    <property type="entry name" value="Sigma70_r4_2"/>
    <property type="match status" value="1"/>
</dbReference>
<gene>
    <name evidence="2" type="ORF">LCGC14_2596670</name>
</gene>
<reference evidence="2" key="1">
    <citation type="journal article" date="2015" name="Nature">
        <title>Complex archaea that bridge the gap between prokaryotes and eukaryotes.</title>
        <authorList>
            <person name="Spang A."/>
            <person name="Saw J.H."/>
            <person name="Jorgensen S.L."/>
            <person name="Zaremba-Niedzwiedzka K."/>
            <person name="Martijn J."/>
            <person name="Lind A.E."/>
            <person name="van Eijk R."/>
            <person name="Schleper C."/>
            <person name="Guy L."/>
            <person name="Ettema T.J."/>
        </authorList>
    </citation>
    <scope>NUCLEOTIDE SEQUENCE</scope>
</reference>
<name>A0A0F9AA88_9ZZZZ</name>
<dbReference type="AlphaFoldDB" id="A0A0F9AA88"/>
<evidence type="ECO:0000313" key="2">
    <source>
        <dbReference type="EMBL" id="KKL06375.1"/>
    </source>
</evidence>
<feature type="non-terminal residue" evidence="2">
    <location>
        <position position="100"/>
    </location>
</feature>
<feature type="domain" description="RNA polymerase sigma factor 70 region 4 type 2" evidence="1">
    <location>
        <begin position="35"/>
        <end position="81"/>
    </location>
</feature>